<dbReference type="EMBL" id="ML994689">
    <property type="protein sequence ID" value="KAF2177399.1"/>
    <property type="molecule type" value="Genomic_DNA"/>
</dbReference>
<comment type="similarity">
    <text evidence="2">Belongs to the major facilitator superfamily. Monocarboxylate porter (TC 2.A.1.13) family.</text>
</comment>
<feature type="transmembrane region" description="Helical" evidence="4">
    <location>
        <begin position="152"/>
        <end position="174"/>
    </location>
</feature>
<feature type="region of interest" description="Disordered" evidence="3">
    <location>
        <begin position="1"/>
        <end position="24"/>
    </location>
</feature>
<keyword evidence="4" id="KW-0812">Transmembrane</keyword>
<feature type="transmembrane region" description="Helical" evidence="4">
    <location>
        <begin position="268"/>
        <end position="287"/>
    </location>
</feature>
<dbReference type="AlphaFoldDB" id="A0A6A6DGM8"/>
<feature type="transmembrane region" description="Helical" evidence="4">
    <location>
        <begin position="121"/>
        <end position="140"/>
    </location>
</feature>
<organism evidence="5 6">
    <name type="scientific">Zopfia rhizophila CBS 207.26</name>
    <dbReference type="NCBI Taxonomy" id="1314779"/>
    <lineage>
        <taxon>Eukaryota</taxon>
        <taxon>Fungi</taxon>
        <taxon>Dikarya</taxon>
        <taxon>Ascomycota</taxon>
        <taxon>Pezizomycotina</taxon>
        <taxon>Dothideomycetes</taxon>
        <taxon>Dothideomycetes incertae sedis</taxon>
        <taxon>Zopfiaceae</taxon>
        <taxon>Zopfia</taxon>
    </lineage>
</organism>
<dbReference type="GO" id="GO:0022857">
    <property type="term" value="F:transmembrane transporter activity"/>
    <property type="evidence" value="ECO:0007669"/>
    <property type="project" value="InterPro"/>
</dbReference>
<feature type="compositionally biased region" description="Basic and acidic residues" evidence="3">
    <location>
        <begin position="1"/>
        <end position="11"/>
    </location>
</feature>
<evidence type="ECO:0000313" key="6">
    <source>
        <dbReference type="Proteomes" id="UP000800200"/>
    </source>
</evidence>
<feature type="region of interest" description="Disordered" evidence="3">
    <location>
        <begin position="534"/>
        <end position="563"/>
    </location>
</feature>
<name>A0A6A6DGM8_9PEZI</name>
<dbReference type="Gene3D" id="1.20.1250.20">
    <property type="entry name" value="MFS general substrate transporter like domains"/>
    <property type="match status" value="2"/>
</dbReference>
<feature type="transmembrane region" description="Helical" evidence="4">
    <location>
        <begin position="349"/>
        <end position="370"/>
    </location>
</feature>
<proteinExistence type="inferred from homology"/>
<feature type="transmembrane region" description="Helical" evidence="4">
    <location>
        <begin position="218"/>
        <end position="238"/>
    </location>
</feature>
<dbReference type="GO" id="GO:0016020">
    <property type="term" value="C:membrane"/>
    <property type="evidence" value="ECO:0007669"/>
    <property type="project" value="UniProtKB-SubCell"/>
</dbReference>
<feature type="transmembrane region" description="Helical" evidence="4">
    <location>
        <begin position="92"/>
        <end position="114"/>
    </location>
</feature>
<dbReference type="SUPFAM" id="SSF103473">
    <property type="entry name" value="MFS general substrate transporter"/>
    <property type="match status" value="1"/>
</dbReference>
<feature type="transmembrane region" description="Helical" evidence="4">
    <location>
        <begin position="186"/>
        <end position="206"/>
    </location>
</feature>
<keyword evidence="4" id="KW-1133">Transmembrane helix</keyword>
<reference evidence="5" key="1">
    <citation type="journal article" date="2020" name="Stud. Mycol.">
        <title>101 Dothideomycetes genomes: a test case for predicting lifestyles and emergence of pathogens.</title>
        <authorList>
            <person name="Haridas S."/>
            <person name="Albert R."/>
            <person name="Binder M."/>
            <person name="Bloem J."/>
            <person name="Labutti K."/>
            <person name="Salamov A."/>
            <person name="Andreopoulos B."/>
            <person name="Baker S."/>
            <person name="Barry K."/>
            <person name="Bills G."/>
            <person name="Bluhm B."/>
            <person name="Cannon C."/>
            <person name="Castanera R."/>
            <person name="Culley D."/>
            <person name="Daum C."/>
            <person name="Ezra D."/>
            <person name="Gonzalez J."/>
            <person name="Henrissat B."/>
            <person name="Kuo A."/>
            <person name="Liang C."/>
            <person name="Lipzen A."/>
            <person name="Lutzoni F."/>
            <person name="Magnuson J."/>
            <person name="Mondo S."/>
            <person name="Nolan M."/>
            <person name="Ohm R."/>
            <person name="Pangilinan J."/>
            <person name="Park H.-J."/>
            <person name="Ramirez L."/>
            <person name="Alfaro M."/>
            <person name="Sun H."/>
            <person name="Tritt A."/>
            <person name="Yoshinaga Y."/>
            <person name="Zwiers L.-H."/>
            <person name="Turgeon B."/>
            <person name="Goodwin S."/>
            <person name="Spatafora J."/>
            <person name="Crous P."/>
            <person name="Grigoriev I."/>
        </authorList>
    </citation>
    <scope>NUCLEOTIDE SEQUENCE</scope>
    <source>
        <strain evidence="5">CBS 207.26</strain>
    </source>
</reference>
<accession>A0A6A6DGM8</accession>
<dbReference type="InterPro" id="IPR011701">
    <property type="entry name" value="MFS"/>
</dbReference>
<feature type="region of interest" description="Disordered" evidence="3">
    <location>
        <begin position="497"/>
        <end position="521"/>
    </location>
</feature>
<protein>
    <submittedName>
        <fullName evidence="5">MFS general substrate transporter</fullName>
    </submittedName>
</protein>
<feature type="transmembrane region" description="Helical" evidence="4">
    <location>
        <begin position="376"/>
        <end position="403"/>
    </location>
</feature>
<dbReference type="InterPro" id="IPR050327">
    <property type="entry name" value="Proton-linked_MCT"/>
</dbReference>
<evidence type="ECO:0000256" key="4">
    <source>
        <dbReference type="SAM" id="Phobius"/>
    </source>
</evidence>
<evidence type="ECO:0000256" key="2">
    <source>
        <dbReference type="ARBA" id="ARBA00006727"/>
    </source>
</evidence>
<dbReference type="PANTHER" id="PTHR11360">
    <property type="entry name" value="MONOCARBOXYLATE TRANSPORTER"/>
    <property type="match status" value="1"/>
</dbReference>
<keyword evidence="6" id="KW-1185">Reference proteome</keyword>
<dbReference type="Proteomes" id="UP000800200">
    <property type="component" value="Unassembled WGS sequence"/>
</dbReference>
<gene>
    <name evidence="5" type="ORF">K469DRAFT_603374</name>
</gene>
<dbReference type="PANTHER" id="PTHR11360:SF234">
    <property type="entry name" value="MFS-TYPE TRANSPORTER DBAD-RELATED"/>
    <property type="match status" value="1"/>
</dbReference>
<dbReference type="OrthoDB" id="6509908at2759"/>
<sequence>MNEKDSQKESRAGLPLSQGTTQTASMENVSITSSIESHLDYEPNWPRCWRAYACWLGCFFLMFNSWGLVNAYGTFASYYTGHSLRANDQLELNLIGSTQSFLVLLFSAPIGRLLDAGHFRYVIGTGSFLVPFGMFMLSIAHPNDSNAEGNYARIWVTQGFVVGLGMACYFVSSSQVAATWFPNRKGLAIGFVACGASVAGVVYPTMTRFLIDTIGFNNAVRCVAALVTITSLFSAVFSTPNPAHTHPRPQSYRSLKTWIDMEAFRNKAFCWFVAAVSFLFFGFYPVFFNLEEWAAVSGYGARDGVRMPVKVVNTSNKPLQTFWLLTVMNGASTIGRLTMAAYSDKTGPLNMHIGAQLITSVLVLVMWTLANSTAVAIAFCVLFGMTSGAVIGLPPASVANILSCTYNTPSTKVIGHSKLGQWTGMVYSAAAIPSLVGPVVAGHLVTQYSTYITVQCWSGACLFVSALCMLMARFYLPCADGESVGVKLARMMSKKYEGDAEKRRTRERGNESDTDIEFDGALGGGISLATTRVPSQWASRQGSGEKVLTDGGGAVLQGDDKNV</sequence>
<evidence type="ECO:0000256" key="3">
    <source>
        <dbReference type="SAM" id="MobiDB-lite"/>
    </source>
</evidence>
<comment type="subcellular location">
    <subcellularLocation>
        <location evidence="1">Membrane</location>
        <topology evidence="1">Multi-pass membrane protein</topology>
    </subcellularLocation>
</comment>
<feature type="compositionally biased region" description="Basic and acidic residues" evidence="3">
    <location>
        <begin position="497"/>
        <end position="511"/>
    </location>
</feature>
<dbReference type="InterPro" id="IPR036259">
    <property type="entry name" value="MFS_trans_sf"/>
</dbReference>
<dbReference type="Pfam" id="PF07690">
    <property type="entry name" value="MFS_1"/>
    <property type="match status" value="1"/>
</dbReference>
<evidence type="ECO:0000256" key="1">
    <source>
        <dbReference type="ARBA" id="ARBA00004141"/>
    </source>
</evidence>
<feature type="transmembrane region" description="Helical" evidence="4">
    <location>
        <begin position="457"/>
        <end position="476"/>
    </location>
</feature>
<keyword evidence="4" id="KW-0472">Membrane</keyword>
<feature type="transmembrane region" description="Helical" evidence="4">
    <location>
        <begin position="52"/>
        <end position="72"/>
    </location>
</feature>
<evidence type="ECO:0000313" key="5">
    <source>
        <dbReference type="EMBL" id="KAF2177399.1"/>
    </source>
</evidence>
<feature type="transmembrane region" description="Helical" evidence="4">
    <location>
        <begin position="424"/>
        <end position="445"/>
    </location>
</feature>